<evidence type="ECO:0000256" key="2">
    <source>
        <dbReference type="SAM" id="Phobius"/>
    </source>
</evidence>
<evidence type="ECO:0000256" key="1">
    <source>
        <dbReference type="SAM" id="MobiDB-lite"/>
    </source>
</evidence>
<dbReference type="RefSeq" id="WP_067523148.1">
    <property type="nucleotide sequence ID" value="NZ_JABELX010000004.1"/>
</dbReference>
<accession>A0A849C0M3</accession>
<feature type="transmembrane region" description="Helical" evidence="2">
    <location>
        <begin position="167"/>
        <end position="187"/>
    </location>
</feature>
<dbReference type="AlphaFoldDB" id="A0A849C0M3"/>
<evidence type="ECO:0000313" key="3">
    <source>
        <dbReference type="EMBL" id="NNH71006.1"/>
    </source>
</evidence>
<keyword evidence="2" id="KW-0812">Transmembrane</keyword>
<sequence>MTCNTCGTVLAQGDRTCGFCGAPASTAESPHQSGFEPAVSPPPPPNPTPAATAFNPAARSHSGQSPPLVAHQPHTSGAAHTHGLPSGSTLDVHGKYRAERVKHEPPDAFVSDAVTAKVLLPHFLRTIPLMIMSFLLFIGSFLLAFGMALGSASSSGSSSSAEDGASFFLLTMFVIFVTWTVVLCIPLREPISEYGLLIEGRAPAQAPSYAWITRTHRERRSPFGVKLGRVTGAPVMLLSGERRVHAMIVVQTCGTDLYVGWSMWRSRSTVVVLAHLIRDIFQSSSHLSLASEMRTASNRALRELVHSLTREGVQAAIIAPPLSHDDAVNDIARLPDLTAGQPSFLVPSTTSIRG</sequence>
<feature type="compositionally biased region" description="Low complexity" evidence="1">
    <location>
        <begin position="49"/>
        <end position="58"/>
    </location>
</feature>
<feature type="region of interest" description="Disordered" evidence="1">
    <location>
        <begin position="23"/>
        <end position="87"/>
    </location>
</feature>
<keyword evidence="2" id="KW-0472">Membrane</keyword>
<feature type="compositionally biased region" description="Pro residues" evidence="1">
    <location>
        <begin position="39"/>
        <end position="48"/>
    </location>
</feature>
<name>A0A849C0M3_9NOCA</name>
<evidence type="ECO:0000313" key="4">
    <source>
        <dbReference type="Proteomes" id="UP000586827"/>
    </source>
</evidence>
<dbReference type="Proteomes" id="UP000586827">
    <property type="component" value="Unassembled WGS sequence"/>
</dbReference>
<keyword evidence="4" id="KW-1185">Reference proteome</keyword>
<feature type="transmembrane region" description="Helical" evidence="2">
    <location>
        <begin position="127"/>
        <end position="147"/>
    </location>
</feature>
<gene>
    <name evidence="3" type="ORF">HLB23_14225</name>
</gene>
<dbReference type="EMBL" id="JABELX010000004">
    <property type="protein sequence ID" value="NNH71006.1"/>
    <property type="molecule type" value="Genomic_DNA"/>
</dbReference>
<reference evidence="3 4" key="1">
    <citation type="submission" date="2020-05" db="EMBL/GenBank/DDBJ databases">
        <title>MicrobeNet Type strains.</title>
        <authorList>
            <person name="Nicholson A.C."/>
        </authorList>
    </citation>
    <scope>NUCLEOTIDE SEQUENCE [LARGE SCALE GENOMIC DNA]</scope>
    <source>
        <strain evidence="3 4">JCM 3224</strain>
    </source>
</reference>
<keyword evidence="2" id="KW-1133">Transmembrane helix</keyword>
<organism evidence="3 4">
    <name type="scientific">Nocardia uniformis</name>
    <dbReference type="NCBI Taxonomy" id="53432"/>
    <lineage>
        <taxon>Bacteria</taxon>
        <taxon>Bacillati</taxon>
        <taxon>Actinomycetota</taxon>
        <taxon>Actinomycetes</taxon>
        <taxon>Mycobacteriales</taxon>
        <taxon>Nocardiaceae</taxon>
        <taxon>Nocardia</taxon>
    </lineage>
</organism>
<protein>
    <submittedName>
        <fullName evidence="3">Uncharacterized protein</fullName>
    </submittedName>
</protein>
<proteinExistence type="predicted"/>
<comment type="caution">
    <text evidence="3">The sequence shown here is derived from an EMBL/GenBank/DDBJ whole genome shotgun (WGS) entry which is preliminary data.</text>
</comment>